<protein>
    <recommendedName>
        <fullName evidence="1">Amine oxidase domain-containing protein</fullName>
    </recommendedName>
</protein>
<evidence type="ECO:0000313" key="2">
    <source>
        <dbReference type="EMBL" id="BDD12627.1"/>
    </source>
</evidence>
<name>A0AAU9CXV5_9BACT</name>
<dbReference type="KEGG" id="fax:FUAX_50590"/>
<dbReference type="Gene3D" id="3.50.50.60">
    <property type="entry name" value="FAD/NAD(P)-binding domain"/>
    <property type="match status" value="1"/>
</dbReference>
<dbReference type="Pfam" id="PF01593">
    <property type="entry name" value="Amino_oxidase"/>
    <property type="match status" value="1"/>
</dbReference>
<dbReference type="InterPro" id="IPR050464">
    <property type="entry name" value="Zeta_carotene_desat/Oxidored"/>
</dbReference>
<dbReference type="RefSeq" id="WP_338395776.1">
    <property type="nucleotide sequence ID" value="NZ_AP025319.1"/>
</dbReference>
<gene>
    <name evidence="2" type="ORF">FUAX_50590</name>
</gene>
<proteinExistence type="predicted"/>
<dbReference type="AlphaFoldDB" id="A0AAU9CXV5"/>
<geneLocation type="plasmid" evidence="2 3">
    <name>pFA5</name>
</geneLocation>
<feature type="domain" description="Amine oxidase" evidence="1">
    <location>
        <begin position="51"/>
        <end position="481"/>
    </location>
</feature>
<reference evidence="2 3" key="1">
    <citation type="submission" date="2021-12" db="EMBL/GenBank/DDBJ databases">
        <title>Genome sequencing of bacteria with rrn-lacking chromosome and rrn-plasmid.</title>
        <authorList>
            <person name="Anda M."/>
            <person name="Iwasaki W."/>
        </authorList>
    </citation>
    <scope>NUCLEOTIDE SEQUENCE [LARGE SCALE GENOMIC DNA]</scope>
    <source>
        <strain evidence="2 3">DSM 100852</strain>
        <plasmid evidence="2 3">pFA5</plasmid>
    </source>
</reference>
<dbReference type="PANTHER" id="PTHR42923">
    <property type="entry name" value="PROTOPORPHYRINOGEN OXIDASE"/>
    <property type="match status" value="1"/>
</dbReference>
<organism evidence="2 3">
    <name type="scientific">Fulvitalea axinellae</name>
    <dbReference type="NCBI Taxonomy" id="1182444"/>
    <lineage>
        <taxon>Bacteria</taxon>
        <taxon>Pseudomonadati</taxon>
        <taxon>Bacteroidota</taxon>
        <taxon>Cytophagia</taxon>
        <taxon>Cytophagales</taxon>
        <taxon>Persicobacteraceae</taxon>
        <taxon>Fulvitalea</taxon>
    </lineage>
</organism>
<sequence>MRIVRQTWLVLSVLMAFVVRQIAVAVPANTKDGRQKEEERILDAVIVGGGFSGLTTAYKLRKKDILLLEKEATLGGRCQSGSWNGFHYPKGTEYIGKPEGGMKRFFRRVGIKAIPVPPPTDGTAYQGKLYLGADMLGYLNEEEKRSYYRLNRDLTRLNKSGVEDAIFWDQEDLAEYEAMDTVNLGQWMEREGYSPLVRKYVDVENRGLFGTDNANYSLFYNVPEMAFNMPFEKTAGISEVYSFEHGMYSVVEAVAQKIEGKYKTGASVTEVKVNSEGLAVVRYLENGKERKVKALTVVMCTPAQVTEKILKEGISPNARRTLAGMDYSKYVTINFFTKNRRLEKAWAVSCVDEGQVVTIYDVIRPQVEDGYQGKSIVSVYMAPEHAYDTAFLQQTDQQLLDNAYRTFNRYFPGFESEVLGHDITRFDYAFPVFNPGYSQKVRSLYNDPSLRGPVFLAGDFMVYATVDGAMISGNRAAKGVLRYLRGKK</sequence>
<keyword evidence="2" id="KW-0614">Plasmid</keyword>
<evidence type="ECO:0000313" key="3">
    <source>
        <dbReference type="Proteomes" id="UP001348817"/>
    </source>
</evidence>
<evidence type="ECO:0000259" key="1">
    <source>
        <dbReference type="Pfam" id="PF01593"/>
    </source>
</evidence>
<dbReference type="Proteomes" id="UP001348817">
    <property type="component" value="Plasmid pFA5"/>
</dbReference>
<dbReference type="EMBL" id="AP025319">
    <property type="protein sequence ID" value="BDD12627.1"/>
    <property type="molecule type" value="Genomic_DNA"/>
</dbReference>
<accession>A0AAU9CXV5</accession>
<keyword evidence="3" id="KW-1185">Reference proteome</keyword>
<dbReference type="InterPro" id="IPR036188">
    <property type="entry name" value="FAD/NAD-bd_sf"/>
</dbReference>
<dbReference type="GO" id="GO:0016491">
    <property type="term" value="F:oxidoreductase activity"/>
    <property type="evidence" value="ECO:0007669"/>
    <property type="project" value="InterPro"/>
</dbReference>
<dbReference type="SUPFAM" id="SSF51905">
    <property type="entry name" value="FAD/NAD(P)-binding domain"/>
    <property type="match status" value="1"/>
</dbReference>
<dbReference type="InterPro" id="IPR002937">
    <property type="entry name" value="Amino_oxidase"/>
</dbReference>